<accession>A0A951PTA6</accession>
<dbReference type="Proteomes" id="UP000753908">
    <property type="component" value="Unassembled WGS sequence"/>
</dbReference>
<organism evidence="1 2">
    <name type="scientific">Symplocastrum torsivum CPER-KK1</name>
    <dbReference type="NCBI Taxonomy" id="450513"/>
    <lineage>
        <taxon>Bacteria</taxon>
        <taxon>Bacillati</taxon>
        <taxon>Cyanobacteriota</taxon>
        <taxon>Cyanophyceae</taxon>
        <taxon>Oscillatoriophycideae</taxon>
        <taxon>Oscillatoriales</taxon>
        <taxon>Microcoleaceae</taxon>
        <taxon>Symplocastrum</taxon>
    </lineage>
</organism>
<sequence>MDSEQFHTVDPESLKSITVNDILTRQKLSPAQVDYSVPVPTNNQDIPRSNRDSWLGIEMGGVDPATLPQSQAKFRGRIGGC</sequence>
<dbReference type="EMBL" id="JAHHIF010000060">
    <property type="protein sequence ID" value="MBW4548378.1"/>
    <property type="molecule type" value="Genomic_DNA"/>
</dbReference>
<reference evidence="1" key="2">
    <citation type="journal article" date="2022" name="Microbiol. Resour. Announc.">
        <title>Metagenome Sequencing to Explore Phylogenomics of Terrestrial Cyanobacteria.</title>
        <authorList>
            <person name="Ward R.D."/>
            <person name="Stajich J.E."/>
            <person name="Johansen J.R."/>
            <person name="Huntemann M."/>
            <person name="Clum A."/>
            <person name="Foster B."/>
            <person name="Foster B."/>
            <person name="Roux S."/>
            <person name="Palaniappan K."/>
            <person name="Varghese N."/>
            <person name="Mukherjee S."/>
            <person name="Reddy T.B.K."/>
            <person name="Daum C."/>
            <person name="Copeland A."/>
            <person name="Chen I.A."/>
            <person name="Ivanova N.N."/>
            <person name="Kyrpides N.C."/>
            <person name="Shapiro N."/>
            <person name="Eloe-Fadrosh E.A."/>
            <person name="Pietrasiak N."/>
        </authorList>
    </citation>
    <scope>NUCLEOTIDE SEQUENCE</scope>
    <source>
        <strain evidence="1">CPER-KK1</strain>
    </source>
</reference>
<dbReference type="AlphaFoldDB" id="A0A951PTA6"/>
<evidence type="ECO:0000313" key="2">
    <source>
        <dbReference type="Proteomes" id="UP000753908"/>
    </source>
</evidence>
<proteinExistence type="predicted"/>
<reference evidence="1" key="1">
    <citation type="submission" date="2021-05" db="EMBL/GenBank/DDBJ databases">
        <authorList>
            <person name="Pietrasiak N."/>
            <person name="Ward R."/>
            <person name="Stajich J.E."/>
            <person name="Kurbessoian T."/>
        </authorList>
    </citation>
    <scope>NUCLEOTIDE SEQUENCE</scope>
    <source>
        <strain evidence="1">CPER-KK1</strain>
    </source>
</reference>
<evidence type="ECO:0000313" key="1">
    <source>
        <dbReference type="EMBL" id="MBW4548378.1"/>
    </source>
</evidence>
<protein>
    <submittedName>
        <fullName evidence="1">Uncharacterized protein</fullName>
    </submittedName>
</protein>
<name>A0A951PTA6_9CYAN</name>
<gene>
    <name evidence="1" type="ORF">KME25_28660</name>
</gene>
<comment type="caution">
    <text evidence="1">The sequence shown here is derived from an EMBL/GenBank/DDBJ whole genome shotgun (WGS) entry which is preliminary data.</text>
</comment>